<dbReference type="Proteomes" id="UP000521017">
    <property type="component" value="Unassembled WGS sequence"/>
</dbReference>
<dbReference type="GO" id="GO:0008168">
    <property type="term" value="F:methyltransferase activity"/>
    <property type="evidence" value="ECO:0007669"/>
    <property type="project" value="UniProtKB-KW"/>
</dbReference>
<keyword evidence="1" id="KW-0808">Transferase</keyword>
<proteinExistence type="predicted"/>
<dbReference type="EMBL" id="JACHCC010000008">
    <property type="protein sequence ID" value="MBB6501035.1"/>
    <property type="molecule type" value="Genomic_DNA"/>
</dbReference>
<evidence type="ECO:0000313" key="2">
    <source>
        <dbReference type="Proteomes" id="UP000521017"/>
    </source>
</evidence>
<dbReference type="InterPro" id="IPR029063">
    <property type="entry name" value="SAM-dependent_MTases_sf"/>
</dbReference>
<dbReference type="SUPFAM" id="SSF53335">
    <property type="entry name" value="S-adenosyl-L-methionine-dependent methyltransferases"/>
    <property type="match status" value="1"/>
</dbReference>
<dbReference type="AlphaFoldDB" id="A0A7X0MKT0"/>
<organism evidence="1 2">
    <name type="scientific">Pedobacter cryoconitis</name>
    <dbReference type="NCBI Taxonomy" id="188932"/>
    <lineage>
        <taxon>Bacteria</taxon>
        <taxon>Pseudomonadati</taxon>
        <taxon>Bacteroidota</taxon>
        <taxon>Sphingobacteriia</taxon>
        <taxon>Sphingobacteriales</taxon>
        <taxon>Sphingobacteriaceae</taxon>
        <taxon>Pedobacter</taxon>
    </lineage>
</organism>
<name>A0A7X0MKT0_9SPHI</name>
<dbReference type="RefSeq" id="WP_184626397.1">
    <property type="nucleotide sequence ID" value="NZ_JACHCC010000008.1"/>
</dbReference>
<keyword evidence="1" id="KW-0489">Methyltransferase</keyword>
<evidence type="ECO:0000313" key="1">
    <source>
        <dbReference type="EMBL" id="MBB6501035.1"/>
    </source>
</evidence>
<protein>
    <submittedName>
        <fullName evidence="1">16S rRNA G966 N2-methylase RsmD</fullName>
    </submittedName>
</protein>
<dbReference type="GO" id="GO:0032259">
    <property type="term" value="P:methylation"/>
    <property type="evidence" value="ECO:0007669"/>
    <property type="project" value="UniProtKB-KW"/>
</dbReference>
<gene>
    <name evidence="1" type="ORF">HDF25_003198</name>
</gene>
<reference evidence="1 2" key="1">
    <citation type="submission" date="2020-08" db="EMBL/GenBank/DDBJ databases">
        <title>Genomic Encyclopedia of Type Strains, Phase IV (KMG-V): Genome sequencing to study the core and pangenomes of soil and plant-associated prokaryotes.</title>
        <authorList>
            <person name="Whitman W."/>
        </authorList>
    </citation>
    <scope>NUCLEOTIDE SEQUENCE [LARGE SCALE GENOMIC DNA]</scope>
    <source>
        <strain evidence="1 2">M2T3</strain>
    </source>
</reference>
<sequence length="257" mass="29630">MNNRLYREFAPYYAAASGDRDFKNQLASILSTYTPESPCNSFLELFAGQAVHSLEAQENQDLDVWALDSSREMKQLAIKNGFKNPNQYILGNLPESILKLSEKTKFDCITCLYNGLSNLTTREVYELLSNSQQLLNTHGKIFIEMHDVAYIMEYITDPQIHFTETQTTEGESFKYAWPSGKIKWDNYSYTAKVPVQFLIPTSKRTDTIEFTSIERIYSVDEVRFMAGLLDYNCRILTEDPLWQINFAGEIILELSLK</sequence>
<dbReference type="Gene3D" id="3.40.50.150">
    <property type="entry name" value="Vaccinia Virus protein VP39"/>
    <property type="match status" value="1"/>
</dbReference>
<dbReference type="Gene3D" id="2.20.25.110">
    <property type="entry name" value="S-adenosyl-L-methionine-dependent methyltransferases"/>
    <property type="match status" value="1"/>
</dbReference>
<accession>A0A7X0MKT0</accession>
<comment type="caution">
    <text evidence="1">The sequence shown here is derived from an EMBL/GenBank/DDBJ whole genome shotgun (WGS) entry which is preliminary data.</text>
</comment>